<dbReference type="AlphaFoldDB" id="A0A0D1YVR0"/>
<sequence>MANQQVVDSHPKDAREHGSTDPLLPNVRDAAVEDTAGSSDDEDYETIVHSADDTASVIGVSISQAQSHLKSPNTPAIEKMAAIGRRGGFFDDQFDVSESPENEEQQELQGTDSTRQESAITATEKTAPSKQESPKSPPPTLPTPWRAGPKTFERPAETSGILGSAFRKRSSSGPEKKAKFPLQLPSLPKPPRLFGSSHEDSAKSGGRQRTNPEPNSPQFDGAAWTRDSWNQFVAKARGLSILNEKPPENSWALSPTQGSSHPVPSQQGQESSTPTEAASRPSMGLRRATSDQSLYLARSLSKASSLGDDTRFEHIHEQVNSRLKAIRDSWQDSNLRRNLPTLPKPPLGFSSSRTDLGSQQEGSRSSNSWMRLNLLPSPYDSTRDLHTSFEKHDAHKPSLIPSKSPKIAGMSSANAAAHPNFTEALCNLTGDIVVLGGYRGSILREAHPPHRRLWVPLKVGFNLRKVDLEVGFDDEDEEQVTKKIIPDGMLTHIGPVDISRRLLKRLRASENTQKGSLRVHNYGYDWRLSPHRLSKQFIEFLETLPCNSPGTPPEKRGATVIAHSFGGLMTRHAVNARPELFNGVVYAGVPETCVNILGPLRNGDDVLFSSKVLTAQVNLSIRTSIALLPLYGRCFVDKDTKEEYLVDFYDVNDWIKYRWSPCIDPPLPALSTSGRSSSLISSVSSVIPDSLTTVIPSLPFRNRRDSTTNRGNNPSVRDASNSANTQTKTHQADLHAEGLPKAGMAPQMGAHGKQEPTQAATGVTISREKAIEYLTRVLPRIKRFREELAHNPSHQEKNMYPPFAVIYGKTEPTVCGARVRGRDGIARADAYDDLVFASGDGVVLARAAQLPDGYRAAKGGVIASERGHVTLLGDLEAIGKCLKALHKARSKGVGLGSLEPVNSDQA</sequence>
<feature type="region of interest" description="Disordered" evidence="1">
    <location>
        <begin position="1"/>
        <end position="44"/>
    </location>
</feature>
<dbReference type="Proteomes" id="UP000053259">
    <property type="component" value="Unassembled WGS sequence"/>
</dbReference>
<keyword evidence="3" id="KW-1185">Reference proteome</keyword>
<feature type="compositionally biased region" description="Polar residues" evidence="1">
    <location>
        <begin position="708"/>
        <end position="729"/>
    </location>
</feature>
<dbReference type="HOGENOM" id="CLU_007657_0_0_1"/>
<feature type="region of interest" description="Disordered" evidence="1">
    <location>
        <begin position="65"/>
        <end position="225"/>
    </location>
</feature>
<accession>A0A0D1YVR0</accession>
<dbReference type="PANTHER" id="PTHR11440">
    <property type="entry name" value="LECITHIN-CHOLESTEROL ACYLTRANSFERASE-RELATED"/>
    <property type="match status" value="1"/>
</dbReference>
<organism evidence="2 3">
    <name type="scientific">Verruconis gallopava</name>
    <dbReference type="NCBI Taxonomy" id="253628"/>
    <lineage>
        <taxon>Eukaryota</taxon>
        <taxon>Fungi</taxon>
        <taxon>Dikarya</taxon>
        <taxon>Ascomycota</taxon>
        <taxon>Pezizomycotina</taxon>
        <taxon>Dothideomycetes</taxon>
        <taxon>Pleosporomycetidae</taxon>
        <taxon>Venturiales</taxon>
        <taxon>Sympoventuriaceae</taxon>
        <taxon>Verruconis</taxon>
    </lineage>
</organism>
<feature type="compositionally biased region" description="Polar residues" evidence="1">
    <location>
        <begin position="251"/>
        <end position="276"/>
    </location>
</feature>
<feature type="compositionally biased region" description="Polar residues" evidence="1">
    <location>
        <begin position="207"/>
        <end position="218"/>
    </location>
</feature>
<protein>
    <submittedName>
        <fullName evidence="2">Uncharacterized protein</fullName>
    </submittedName>
</protein>
<reference evidence="2 3" key="1">
    <citation type="submission" date="2015-01" db="EMBL/GenBank/DDBJ databases">
        <title>The Genome Sequence of Ochroconis gallopava CBS43764.</title>
        <authorList>
            <consortium name="The Broad Institute Genomics Platform"/>
            <person name="Cuomo C."/>
            <person name="de Hoog S."/>
            <person name="Gorbushina A."/>
            <person name="Stielow B."/>
            <person name="Teixiera M."/>
            <person name="Abouelleil A."/>
            <person name="Chapman S.B."/>
            <person name="Priest M."/>
            <person name="Young S.K."/>
            <person name="Wortman J."/>
            <person name="Nusbaum C."/>
            <person name="Birren B."/>
        </authorList>
    </citation>
    <scope>NUCLEOTIDE SEQUENCE [LARGE SCALE GENOMIC DNA]</scope>
    <source>
        <strain evidence="2 3">CBS 43764</strain>
    </source>
</reference>
<dbReference type="RefSeq" id="XP_016214656.1">
    <property type="nucleotide sequence ID" value="XM_016357252.1"/>
</dbReference>
<dbReference type="OrthoDB" id="10250441at2759"/>
<proteinExistence type="predicted"/>
<feature type="compositionally biased region" description="Acidic residues" evidence="1">
    <location>
        <begin position="92"/>
        <end position="106"/>
    </location>
</feature>
<feature type="compositionally biased region" description="Basic and acidic residues" evidence="1">
    <location>
        <begin position="9"/>
        <end position="19"/>
    </location>
</feature>
<dbReference type="InParanoid" id="A0A0D1YVR0"/>
<feature type="compositionally biased region" description="Polar residues" evidence="1">
    <location>
        <begin position="107"/>
        <end position="126"/>
    </location>
</feature>
<name>A0A0D1YVR0_9PEZI</name>
<dbReference type="GeneID" id="27311948"/>
<feature type="compositionally biased region" description="Polar residues" evidence="1">
    <location>
        <begin position="65"/>
        <end position="74"/>
    </location>
</feature>
<dbReference type="SUPFAM" id="SSF53474">
    <property type="entry name" value="alpha/beta-Hydrolases"/>
    <property type="match status" value="1"/>
</dbReference>
<evidence type="ECO:0000313" key="2">
    <source>
        <dbReference type="EMBL" id="KIW04787.1"/>
    </source>
</evidence>
<evidence type="ECO:0000313" key="3">
    <source>
        <dbReference type="Proteomes" id="UP000053259"/>
    </source>
</evidence>
<dbReference type="EMBL" id="KN847539">
    <property type="protein sequence ID" value="KIW04787.1"/>
    <property type="molecule type" value="Genomic_DNA"/>
</dbReference>
<feature type="compositionally biased region" description="Polar residues" evidence="1">
    <location>
        <begin position="349"/>
        <end position="367"/>
    </location>
</feature>
<feature type="region of interest" description="Disordered" evidence="1">
    <location>
        <begin position="698"/>
        <end position="764"/>
    </location>
</feature>
<dbReference type="InterPro" id="IPR029058">
    <property type="entry name" value="AB_hydrolase_fold"/>
</dbReference>
<dbReference type="Gene3D" id="3.40.50.1820">
    <property type="entry name" value="alpha/beta hydrolase"/>
    <property type="match status" value="1"/>
</dbReference>
<feature type="region of interest" description="Disordered" evidence="1">
    <location>
        <begin position="240"/>
        <end position="290"/>
    </location>
</feature>
<feature type="region of interest" description="Disordered" evidence="1">
    <location>
        <begin position="335"/>
        <end position="367"/>
    </location>
</feature>
<dbReference type="FunCoup" id="A0A0D1YVR0">
    <property type="interactions" value="39"/>
</dbReference>
<gene>
    <name evidence="2" type="ORF">PV09_03975</name>
</gene>
<feature type="compositionally biased region" description="Polar residues" evidence="1">
    <location>
        <begin position="755"/>
        <end position="764"/>
    </location>
</feature>
<dbReference type="VEuPathDB" id="FungiDB:PV09_03975"/>
<evidence type="ECO:0000256" key="1">
    <source>
        <dbReference type="SAM" id="MobiDB-lite"/>
    </source>
</evidence>